<dbReference type="InterPro" id="IPR000808">
    <property type="entry name" value="Mrp-like_CS"/>
</dbReference>
<evidence type="ECO:0000256" key="1">
    <source>
        <dbReference type="ARBA" id="ARBA00022723"/>
    </source>
</evidence>
<evidence type="ECO:0000256" key="2">
    <source>
        <dbReference type="ARBA" id="ARBA00022741"/>
    </source>
</evidence>
<evidence type="ECO:0008006" key="8">
    <source>
        <dbReference type="Google" id="ProtNLM"/>
    </source>
</evidence>
<dbReference type="SUPFAM" id="SSF52540">
    <property type="entry name" value="P-loop containing nucleoside triphosphate hydrolases"/>
    <property type="match status" value="1"/>
</dbReference>
<dbReference type="GO" id="GO:0140663">
    <property type="term" value="F:ATP-dependent FeS chaperone activity"/>
    <property type="evidence" value="ECO:0007669"/>
    <property type="project" value="InterPro"/>
</dbReference>
<dbReference type="GO" id="GO:0046872">
    <property type="term" value="F:metal ion binding"/>
    <property type="evidence" value="ECO:0007669"/>
    <property type="project" value="UniProtKB-KW"/>
</dbReference>
<proteinExistence type="predicted"/>
<keyword evidence="7" id="KW-1185">Reference proteome</keyword>
<sequence>MSIGFLLNNPDDPIVWRGPKKTAMVKQFLTDVVWGELDYLLIDTPPGTSDEHISIVEHLRVYKPEGCVVVTTPQDMSTADVRKELNFCKRAKLPVIGVVENMSGYCCPCCGEITNIFSSGGGSNMAKEFDVPFITRVPIDPSLTAGAGTIDETTGEKKTFAECLAGSESYKATREVLVTSVLEACEQ</sequence>
<dbReference type="InterPro" id="IPR033756">
    <property type="entry name" value="YlxH/NBP35"/>
</dbReference>
<dbReference type="Pfam" id="PF10609">
    <property type="entry name" value="ParA"/>
    <property type="match status" value="1"/>
</dbReference>
<keyword evidence="4" id="KW-0408">Iron</keyword>
<gene>
    <name evidence="6" type="ORF">SARC_00358</name>
</gene>
<evidence type="ECO:0000256" key="4">
    <source>
        <dbReference type="ARBA" id="ARBA00023004"/>
    </source>
</evidence>
<keyword evidence="1" id="KW-0479">Metal-binding</keyword>
<dbReference type="Gene3D" id="3.40.50.300">
    <property type="entry name" value="P-loop containing nucleotide triphosphate hydrolases"/>
    <property type="match status" value="1"/>
</dbReference>
<dbReference type="GO" id="GO:0005829">
    <property type="term" value="C:cytosol"/>
    <property type="evidence" value="ECO:0007669"/>
    <property type="project" value="TreeGrafter"/>
</dbReference>
<evidence type="ECO:0000256" key="5">
    <source>
        <dbReference type="ARBA" id="ARBA00023014"/>
    </source>
</evidence>
<dbReference type="InterPro" id="IPR019591">
    <property type="entry name" value="Mrp/NBP35_ATP-bd"/>
</dbReference>
<dbReference type="GO" id="GO:0016226">
    <property type="term" value="P:iron-sulfur cluster assembly"/>
    <property type="evidence" value="ECO:0007669"/>
    <property type="project" value="InterPro"/>
</dbReference>
<dbReference type="Proteomes" id="UP000054560">
    <property type="component" value="Unassembled WGS sequence"/>
</dbReference>
<dbReference type="GO" id="GO:0005524">
    <property type="term" value="F:ATP binding"/>
    <property type="evidence" value="ECO:0007669"/>
    <property type="project" value="UniProtKB-KW"/>
</dbReference>
<organism evidence="6 7">
    <name type="scientific">Sphaeroforma arctica JP610</name>
    <dbReference type="NCBI Taxonomy" id="667725"/>
    <lineage>
        <taxon>Eukaryota</taxon>
        <taxon>Ichthyosporea</taxon>
        <taxon>Ichthyophonida</taxon>
        <taxon>Sphaeroforma</taxon>
    </lineage>
</organism>
<dbReference type="PROSITE" id="PS01215">
    <property type="entry name" value="MRP"/>
    <property type="match status" value="1"/>
</dbReference>
<dbReference type="CDD" id="cd02037">
    <property type="entry name" value="Mrp_NBP35"/>
    <property type="match status" value="1"/>
</dbReference>
<accession>A0A0L0GF94</accession>
<dbReference type="GO" id="GO:0051536">
    <property type="term" value="F:iron-sulfur cluster binding"/>
    <property type="evidence" value="ECO:0007669"/>
    <property type="project" value="UniProtKB-KW"/>
</dbReference>
<dbReference type="eggNOG" id="KOG3022">
    <property type="taxonomic scope" value="Eukaryota"/>
</dbReference>
<reference evidence="6 7" key="1">
    <citation type="submission" date="2011-02" db="EMBL/GenBank/DDBJ databases">
        <title>The Genome Sequence of Sphaeroforma arctica JP610.</title>
        <authorList>
            <consortium name="The Broad Institute Genome Sequencing Platform"/>
            <person name="Russ C."/>
            <person name="Cuomo C."/>
            <person name="Young S.K."/>
            <person name="Zeng Q."/>
            <person name="Gargeya S."/>
            <person name="Alvarado L."/>
            <person name="Berlin A."/>
            <person name="Chapman S.B."/>
            <person name="Chen Z."/>
            <person name="Freedman E."/>
            <person name="Gellesch M."/>
            <person name="Goldberg J."/>
            <person name="Griggs A."/>
            <person name="Gujja S."/>
            <person name="Heilman E."/>
            <person name="Heiman D."/>
            <person name="Howarth C."/>
            <person name="Mehta T."/>
            <person name="Neiman D."/>
            <person name="Pearson M."/>
            <person name="Roberts A."/>
            <person name="Saif S."/>
            <person name="Shea T."/>
            <person name="Shenoy N."/>
            <person name="Sisk P."/>
            <person name="Stolte C."/>
            <person name="Sykes S."/>
            <person name="White J."/>
            <person name="Yandava C."/>
            <person name="Burger G."/>
            <person name="Gray M.W."/>
            <person name="Holland P.W.H."/>
            <person name="King N."/>
            <person name="Lang F.B.F."/>
            <person name="Roger A.J."/>
            <person name="Ruiz-Trillo I."/>
            <person name="Haas B."/>
            <person name="Nusbaum C."/>
            <person name="Birren B."/>
        </authorList>
    </citation>
    <scope>NUCLEOTIDE SEQUENCE [LARGE SCALE GENOMIC DNA]</scope>
    <source>
        <strain evidence="6 7">JP610</strain>
    </source>
</reference>
<keyword evidence="2" id="KW-0547">Nucleotide-binding</keyword>
<dbReference type="InterPro" id="IPR027417">
    <property type="entry name" value="P-loop_NTPase"/>
</dbReference>
<dbReference type="PANTHER" id="PTHR23264:SF19">
    <property type="entry name" value="CYTOSOLIC FE-S CLUSTER ASSEMBLY FACTOR NUBP2"/>
    <property type="match status" value="1"/>
</dbReference>
<dbReference type="STRING" id="667725.A0A0L0GF94"/>
<dbReference type="EMBL" id="KQ241606">
    <property type="protein sequence ID" value="KNC87534.1"/>
    <property type="molecule type" value="Genomic_DNA"/>
</dbReference>
<dbReference type="RefSeq" id="XP_014161436.1">
    <property type="nucleotide sequence ID" value="XM_014305961.1"/>
</dbReference>
<evidence type="ECO:0000256" key="3">
    <source>
        <dbReference type="ARBA" id="ARBA00022840"/>
    </source>
</evidence>
<evidence type="ECO:0000313" key="7">
    <source>
        <dbReference type="Proteomes" id="UP000054560"/>
    </source>
</evidence>
<dbReference type="PANTHER" id="PTHR23264">
    <property type="entry name" value="NUCLEOTIDE-BINDING PROTEIN NBP35 YEAST -RELATED"/>
    <property type="match status" value="1"/>
</dbReference>
<protein>
    <recommendedName>
        <fullName evidence="8">Cytosolic Fe-S cluster assembly factor CFD1</fullName>
    </recommendedName>
</protein>
<keyword evidence="5" id="KW-0411">Iron-sulfur</keyword>
<dbReference type="OrthoDB" id="1741334at2759"/>
<name>A0A0L0GF94_9EUKA</name>
<evidence type="ECO:0000313" key="6">
    <source>
        <dbReference type="EMBL" id="KNC87534.1"/>
    </source>
</evidence>
<dbReference type="AlphaFoldDB" id="A0A0L0GF94"/>
<keyword evidence="3" id="KW-0067">ATP-binding</keyword>
<dbReference type="GeneID" id="25900862"/>